<feature type="domain" description="PI-PLC Y-box" evidence="2">
    <location>
        <begin position="378"/>
        <end position="440"/>
    </location>
</feature>
<dbReference type="SUPFAM" id="SSF53850">
    <property type="entry name" value="Periplasmic binding protein-like II"/>
    <property type="match status" value="1"/>
</dbReference>
<keyword evidence="1" id="KW-0732">Signal</keyword>
<dbReference type="PANTHER" id="PTHR43649">
    <property type="entry name" value="ARABINOSE-BINDING PROTEIN-RELATED"/>
    <property type="match status" value="1"/>
</dbReference>
<dbReference type="Pfam" id="PF12010">
    <property type="entry name" value="DUF3502"/>
    <property type="match status" value="1"/>
</dbReference>
<dbReference type="InterPro" id="IPR022627">
    <property type="entry name" value="DUF3502"/>
</dbReference>
<dbReference type="EMBL" id="JAGDEL010000002">
    <property type="protein sequence ID" value="MBO1510622.1"/>
    <property type="molecule type" value="Genomic_DNA"/>
</dbReference>
<feature type="chain" id="PRO_5046074105" evidence="1">
    <location>
        <begin position="24"/>
        <end position="498"/>
    </location>
</feature>
<organism evidence="3 4">
    <name type="scientific">Metabacillus bambusae</name>
    <dbReference type="NCBI Taxonomy" id="2795218"/>
    <lineage>
        <taxon>Bacteria</taxon>
        <taxon>Bacillati</taxon>
        <taxon>Bacillota</taxon>
        <taxon>Bacilli</taxon>
        <taxon>Bacillales</taxon>
        <taxon>Bacillaceae</taxon>
        <taxon>Metabacillus</taxon>
    </lineage>
</organism>
<dbReference type="PROSITE" id="PS50008">
    <property type="entry name" value="PIPLC_Y_DOMAIN"/>
    <property type="match status" value="1"/>
</dbReference>
<dbReference type="RefSeq" id="WP_207975276.1">
    <property type="nucleotide sequence ID" value="NZ_JAGDEL010000002.1"/>
</dbReference>
<evidence type="ECO:0000313" key="4">
    <source>
        <dbReference type="Proteomes" id="UP000663981"/>
    </source>
</evidence>
<name>A0ABS3MX74_9BACI</name>
<dbReference type="Gene3D" id="3.40.190.10">
    <property type="entry name" value="Periplasmic binding protein-like II"/>
    <property type="match status" value="2"/>
</dbReference>
<dbReference type="PROSITE" id="PS51257">
    <property type="entry name" value="PROKAR_LIPOPROTEIN"/>
    <property type="match status" value="1"/>
</dbReference>
<evidence type="ECO:0000256" key="1">
    <source>
        <dbReference type="SAM" id="SignalP"/>
    </source>
</evidence>
<protein>
    <submittedName>
        <fullName evidence="3">ABC transporter substrate-binding protein</fullName>
    </submittedName>
</protein>
<dbReference type="Pfam" id="PF01547">
    <property type="entry name" value="SBP_bac_1"/>
    <property type="match status" value="1"/>
</dbReference>
<gene>
    <name evidence="3" type="ORF">I7822_02830</name>
</gene>
<dbReference type="PANTHER" id="PTHR43649:SF17">
    <property type="entry name" value="ABC TRANSPORTER SOLUTE BINDING PROTEIN-SUGAR TRANSPORT"/>
    <property type="match status" value="1"/>
</dbReference>
<dbReference type="Proteomes" id="UP000663981">
    <property type="component" value="Unassembled WGS sequence"/>
</dbReference>
<dbReference type="InterPro" id="IPR006059">
    <property type="entry name" value="SBP"/>
</dbReference>
<feature type="signal peptide" evidence="1">
    <location>
        <begin position="1"/>
        <end position="23"/>
    </location>
</feature>
<proteinExistence type="predicted"/>
<comment type="caution">
    <text evidence="3">The sequence shown here is derived from an EMBL/GenBank/DDBJ whole genome shotgun (WGS) entry which is preliminary data.</text>
</comment>
<dbReference type="InterPro" id="IPR001711">
    <property type="entry name" value="PLipase_C_Pinositol-sp_Y"/>
</dbReference>
<sequence>MRKILKSLKLVLVIGIAATMVLAGCSKNSSSSESGDNSGEPYEINMLFPINGTEQGLEEVVSEINKITKEKINATVNIKTTSWAAWTQQSNLALVGGDKLDIIMTLSSTLGTQVSKGFLLPLDELLESNGQGVVDAMDPDYLKAASVDGKVYALPSIRDMAASYGFMMRQDILDKYKIDVTTVKTLDEVEAVFKTIKENEPGMTPLVMDGTNSPLTRFMPGMYDSLGDGIGVLPDFDNDMKVVNWFETEEYKELLDTMRKWYLAGYIVKDAATNQKPAATFVKADTGFSWEANLKPGADRQESVITSKPMTSAEILPPVMTTSQVTAINFSIAKNSENPEKAMEFLNLLYTDKDIINLFDWGVEGKHYVKTSENVIDYPEGTDPAKPPYGINQGWMFGNQLLSYTFNGEDPDIYKKLEEFNKNAVRSKALGFTYNPEPVKTELAAINNVVTEYQRGLETGTLDPEENLPKFIKALKDAGIDKVIEEKQNQLDEWVKNN</sequence>
<dbReference type="InterPro" id="IPR050490">
    <property type="entry name" value="Bact_solute-bd_prot1"/>
</dbReference>
<keyword evidence="4" id="KW-1185">Reference proteome</keyword>
<accession>A0ABS3MX74</accession>
<evidence type="ECO:0000313" key="3">
    <source>
        <dbReference type="EMBL" id="MBO1510622.1"/>
    </source>
</evidence>
<evidence type="ECO:0000259" key="2">
    <source>
        <dbReference type="PROSITE" id="PS50008"/>
    </source>
</evidence>
<reference evidence="3 4" key="1">
    <citation type="submission" date="2021-03" db="EMBL/GenBank/DDBJ databases">
        <title>Whole genome sequence of Metabacillus bambusae BG109.</title>
        <authorList>
            <person name="Jeong J.W."/>
        </authorList>
    </citation>
    <scope>NUCLEOTIDE SEQUENCE [LARGE SCALE GENOMIC DNA]</scope>
    <source>
        <strain evidence="3 4">BG109</strain>
    </source>
</reference>